<keyword evidence="1" id="KW-0040">ANK repeat</keyword>
<accession>A0A2G9TLY0</accession>
<name>A0A2G9TLY0_TELCI</name>
<evidence type="ECO:0000313" key="4">
    <source>
        <dbReference type="Proteomes" id="UP000230423"/>
    </source>
</evidence>
<evidence type="ECO:0000256" key="1">
    <source>
        <dbReference type="PROSITE-ProRule" id="PRU00023"/>
    </source>
</evidence>
<dbReference type="PROSITE" id="PS50088">
    <property type="entry name" value="ANK_REPEAT"/>
    <property type="match status" value="1"/>
</dbReference>
<feature type="region of interest" description="Disordered" evidence="2">
    <location>
        <begin position="65"/>
        <end position="89"/>
    </location>
</feature>
<evidence type="ECO:0000256" key="2">
    <source>
        <dbReference type="SAM" id="MobiDB-lite"/>
    </source>
</evidence>
<evidence type="ECO:0000313" key="3">
    <source>
        <dbReference type="EMBL" id="PIO58957.1"/>
    </source>
</evidence>
<dbReference type="InterPro" id="IPR002110">
    <property type="entry name" value="Ankyrin_rpt"/>
</dbReference>
<dbReference type="Gene3D" id="1.25.40.20">
    <property type="entry name" value="Ankyrin repeat-containing domain"/>
    <property type="match status" value="1"/>
</dbReference>
<dbReference type="Pfam" id="PF00023">
    <property type="entry name" value="Ank"/>
    <property type="match status" value="1"/>
</dbReference>
<dbReference type="InterPro" id="IPR036770">
    <property type="entry name" value="Ankyrin_rpt-contain_sf"/>
</dbReference>
<organism evidence="3 4">
    <name type="scientific">Teladorsagia circumcincta</name>
    <name type="common">Brown stomach worm</name>
    <name type="synonym">Ostertagia circumcincta</name>
    <dbReference type="NCBI Taxonomy" id="45464"/>
    <lineage>
        <taxon>Eukaryota</taxon>
        <taxon>Metazoa</taxon>
        <taxon>Ecdysozoa</taxon>
        <taxon>Nematoda</taxon>
        <taxon>Chromadorea</taxon>
        <taxon>Rhabditida</taxon>
        <taxon>Rhabditina</taxon>
        <taxon>Rhabditomorpha</taxon>
        <taxon>Strongyloidea</taxon>
        <taxon>Trichostrongylidae</taxon>
        <taxon>Teladorsagia</taxon>
    </lineage>
</organism>
<feature type="repeat" description="ANK" evidence="1">
    <location>
        <begin position="18"/>
        <end position="50"/>
    </location>
</feature>
<reference evidence="3 4" key="1">
    <citation type="submission" date="2015-09" db="EMBL/GenBank/DDBJ databases">
        <title>Draft genome of the parasitic nematode Teladorsagia circumcincta isolate WARC Sus (inbred).</title>
        <authorList>
            <person name="Mitreva M."/>
        </authorList>
    </citation>
    <scope>NUCLEOTIDE SEQUENCE [LARGE SCALE GENOMIC DNA]</scope>
    <source>
        <strain evidence="3 4">S</strain>
    </source>
</reference>
<keyword evidence="4" id="KW-1185">Reference proteome</keyword>
<dbReference type="AlphaFoldDB" id="A0A2G9TLY0"/>
<dbReference type="Proteomes" id="UP000230423">
    <property type="component" value="Unassembled WGS sequence"/>
</dbReference>
<dbReference type="OrthoDB" id="283575at2759"/>
<sequence length="223" mass="24034">MVAFLLEQNANKDCQDYECCTPLHLAASEDHVEPAKELLKVGASVMLRNDKCAKVLMARHMRNTRAPLGSPKSTQSTPTRCTASSPYNHSGTPHSVAAFGSNYSSPQYPNPMINLVEASLPSPSSHQSARYSVRGHQPLCGSVAPSDGVVVSSICIEGQVFSTSREKTVVTSPGFFDSGFGTMTDRSSYDRSGPWSSSDGFPKSNERIESAHEWLADNGGYIV</sequence>
<feature type="compositionally biased region" description="Polar residues" evidence="2">
    <location>
        <begin position="71"/>
        <end position="89"/>
    </location>
</feature>
<proteinExistence type="predicted"/>
<dbReference type="SUPFAM" id="SSF48403">
    <property type="entry name" value="Ankyrin repeat"/>
    <property type="match status" value="1"/>
</dbReference>
<dbReference type="EMBL" id="KZ359256">
    <property type="protein sequence ID" value="PIO58957.1"/>
    <property type="molecule type" value="Genomic_DNA"/>
</dbReference>
<gene>
    <name evidence="3" type="ORF">TELCIR_19592</name>
</gene>
<protein>
    <submittedName>
        <fullName evidence="3">Ankyrin repeat protein</fullName>
    </submittedName>
</protein>
<dbReference type="PROSITE" id="PS50297">
    <property type="entry name" value="ANK_REP_REGION"/>
    <property type="match status" value="1"/>
</dbReference>